<name>A0AB39TJM8_9ACTN</name>
<keyword evidence="1" id="KW-1133">Transmembrane helix</keyword>
<evidence type="ECO:0000313" key="2">
    <source>
        <dbReference type="EMBL" id="XDQ79358.1"/>
    </source>
</evidence>
<dbReference type="AlphaFoldDB" id="A0AB39TJM8"/>
<accession>A0AB39TJM8</accession>
<dbReference type="RefSeq" id="WP_369183283.1">
    <property type="nucleotide sequence ID" value="NZ_CP163445.1"/>
</dbReference>
<feature type="transmembrane region" description="Helical" evidence="1">
    <location>
        <begin position="161"/>
        <end position="181"/>
    </location>
</feature>
<dbReference type="EMBL" id="CP163445">
    <property type="protein sequence ID" value="XDQ79358.1"/>
    <property type="molecule type" value="Genomic_DNA"/>
</dbReference>
<keyword evidence="1" id="KW-0812">Transmembrane</keyword>
<gene>
    <name evidence="2" type="ORF">AB2U05_13255</name>
</gene>
<keyword evidence="1" id="KW-0472">Membrane</keyword>
<feature type="transmembrane region" description="Helical" evidence="1">
    <location>
        <begin position="129"/>
        <end position="149"/>
    </location>
</feature>
<organism evidence="2">
    <name type="scientific">Streptomyces sp. Y1</name>
    <dbReference type="NCBI Taxonomy" id="3238634"/>
    <lineage>
        <taxon>Bacteria</taxon>
        <taxon>Bacillati</taxon>
        <taxon>Actinomycetota</taxon>
        <taxon>Actinomycetes</taxon>
        <taxon>Kitasatosporales</taxon>
        <taxon>Streptomycetaceae</taxon>
        <taxon>Streptomyces</taxon>
    </lineage>
</organism>
<proteinExistence type="predicted"/>
<feature type="transmembrane region" description="Helical" evidence="1">
    <location>
        <begin position="85"/>
        <end position="109"/>
    </location>
</feature>
<sequence length="227" mass="22268">MRLVGALTRYHLELLVRSHAWLPPFLAFALLMVIGVQPGDPLLGGLGFGAGVLVPVSAWYVRAALNAEPPASRACLVAAAGAPRVHLGALLAALTAGLLLAAGEVAALWGLSGAVANAGAGHAPGVGEALTAGLATSVVCVLAGVLAGALGNRPVLLRSPYGILATLGLSAGALVLPGSPANAAVRDLVTAARTGLVAAPWAELLLALALLGLLGAAVAALAGRRPE</sequence>
<protein>
    <submittedName>
        <fullName evidence="2">ABC transporter</fullName>
    </submittedName>
</protein>
<feature type="transmembrane region" description="Helical" evidence="1">
    <location>
        <begin position="201"/>
        <end position="222"/>
    </location>
</feature>
<feature type="transmembrane region" description="Helical" evidence="1">
    <location>
        <begin position="20"/>
        <end position="36"/>
    </location>
</feature>
<evidence type="ECO:0000256" key="1">
    <source>
        <dbReference type="SAM" id="Phobius"/>
    </source>
</evidence>
<reference evidence="2" key="1">
    <citation type="submission" date="2024-07" db="EMBL/GenBank/DDBJ databases">
        <authorList>
            <person name="Yu S.T."/>
        </authorList>
    </citation>
    <scope>NUCLEOTIDE SEQUENCE</scope>
    <source>
        <strain evidence="2">Y1</strain>
    </source>
</reference>
<feature type="transmembrane region" description="Helical" evidence="1">
    <location>
        <begin position="42"/>
        <end position="65"/>
    </location>
</feature>